<name>A0A814E2V0_9BILA</name>
<dbReference type="Proteomes" id="UP000663879">
    <property type="component" value="Unassembled WGS sequence"/>
</dbReference>
<protein>
    <submittedName>
        <fullName evidence="1">Uncharacterized protein</fullName>
    </submittedName>
</protein>
<gene>
    <name evidence="1" type="ORF">OXX778_LOCUS14634</name>
</gene>
<comment type="caution">
    <text evidence="1">The sequence shown here is derived from an EMBL/GenBank/DDBJ whole genome shotgun (WGS) entry which is preliminary data.</text>
</comment>
<sequence length="554" mass="62748">MKLNIGEKSLQVPSSYNNNTHIDHRDHDLLLSEDKIKPMLNKNKQSIPLLTTTLISPSIAPAQLLNLNSIDTSQIFVKANSLLNSKNSKFTQKIQRGNSIENNLFTNTSENNSSLQDLVNTSNNSLINSSSIAMNKYQEPNMAQYTKFTKNIFTETYNNSGAKMEKSPSRGSNFTSPMSSVINGTPISIVQSSNGLQNALKTERLKASPGLGRSNTIKYTKSYMETNNIAQKQPLQTHTQHFNFSRKAPNSQLQNSQQQSQESITKKDFINVLNNIQRSSSIKLGREKTSLSNYFTSLTNNNISNNKLNQSNTSVNGSITNLNQLGGFNLLSSSNNLSSLNSQFNQINNANNNKLQNFPQQQRPKHSILKANNLNLNKYLDQIVDQSTNLKVSSSFKTNRNEQQIQEIKEIPNRLKILENESGDSENIVEYTNIEDLERKEKIKNLDDNHKSSNDTPVNQHHQYLASSQLSHSNSKKGSNQNLKLINNRPISRVSYISRDINDSYAYTNVKQYIEENELMPPEKAESIRRWIKEVNVSVDEWEKRTIEINIVQE</sequence>
<evidence type="ECO:0000313" key="1">
    <source>
        <dbReference type="EMBL" id="CAF0965303.1"/>
    </source>
</evidence>
<evidence type="ECO:0000313" key="2">
    <source>
        <dbReference type="Proteomes" id="UP000663879"/>
    </source>
</evidence>
<reference evidence="1" key="1">
    <citation type="submission" date="2021-02" db="EMBL/GenBank/DDBJ databases">
        <authorList>
            <person name="Nowell W R."/>
        </authorList>
    </citation>
    <scope>NUCLEOTIDE SEQUENCE</scope>
    <source>
        <strain evidence="1">Ploen Becks lab</strain>
    </source>
</reference>
<accession>A0A814E2V0</accession>
<dbReference type="AlphaFoldDB" id="A0A814E2V0"/>
<organism evidence="1 2">
    <name type="scientific">Brachionus calyciflorus</name>
    <dbReference type="NCBI Taxonomy" id="104777"/>
    <lineage>
        <taxon>Eukaryota</taxon>
        <taxon>Metazoa</taxon>
        <taxon>Spiralia</taxon>
        <taxon>Gnathifera</taxon>
        <taxon>Rotifera</taxon>
        <taxon>Eurotatoria</taxon>
        <taxon>Monogononta</taxon>
        <taxon>Pseudotrocha</taxon>
        <taxon>Ploima</taxon>
        <taxon>Brachionidae</taxon>
        <taxon>Brachionus</taxon>
    </lineage>
</organism>
<dbReference type="OrthoDB" id="10039581at2759"/>
<proteinExistence type="predicted"/>
<keyword evidence="2" id="KW-1185">Reference proteome</keyword>
<dbReference type="EMBL" id="CAJNOC010003049">
    <property type="protein sequence ID" value="CAF0965303.1"/>
    <property type="molecule type" value="Genomic_DNA"/>
</dbReference>